<keyword evidence="1" id="KW-0378">Hydrolase</keyword>
<reference evidence="3" key="1">
    <citation type="journal article" date="2021" name="Microbiol. Resour. Announc.">
        <title>LGAAP: Leishmaniinae Genome Assembly and Annotation Pipeline.</title>
        <authorList>
            <person name="Almutairi H."/>
            <person name="Urbaniak M.D."/>
            <person name="Bates M.D."/>
            <person name="Jariyapan N."/>
            <person name="Kwakye-Nuako G."/>
            <person name="Thomaz-Soccol V."/>
            <person name="Al-Salem W.S."/>
            <person name="Dillon R.J."/>
            <person name="Bates P.A."/>
            <person name="Gatherer D."/>
        </authorList>
    </citation>
    <scope>NUCLEOTIDE SEQUENCE [LARGE SCALE GENOMIC DNA]</scope>
</reference>
<dbReference type="GO" id="GO:0047429">
    <property type="term" value="F:nucleoside triphosphate diphosphatase activity"/>
    <property type="evidence" value="ECO:0007669"/>
    <property type="project" value="InterPro"/>
</dbReference>
<dbReference type="EMBL" id="JAFHLR010000032">
    <property type="protein sequence ID" value="KAG5470081.1"/>
    <property type="molecule type" value="Genomic_DNA"/>
</dbReference>
<dbReference type="Gene3D" id="3.90.950.10">
    <property type="match status" value="1"/>
</dbReference>
<dbReference type="RefSeq" id="XP_067060347.1">
    <property type="nucleotide sequence ID" value="XM_067204795.1"/>
</dbReference>
<dbReference type="InterPro" id="IPR003697">
    <property type="entry name" value="Maf-like"/>
</dbReference>
<dbReference type="AlphaFoldDB" id="A0A836H3A7"/>
<dbReference type="SUPFAM" id="SSF52972">
    <property type="entry name" value="ITPase-like"/>
    <property type="match status" value="1"/>
</dbReference>
<organism evidence="2 3">
    <name type="scientific">Leishmania orientalis</name>
    <dbReference type="NCBI Taxonomy" id="2249476"/>
    <lineage>
        <taxon>Eukaryota</taxon>
        <taxon>Discoba</taxon>
        <taxon>Euglenozoa</taxon>
        <taxon>Kinetoplastea</taxon>
        <taxon>Metakinetoplastina</taxon>
        <taxon>Trypanosomatida</taxon>
        <taxon>Trypanosomatidae</taxon>
        <taxon>Leishmaniinae</taxon>
        <taxon>Leishmania</taxon>
    </lineage>
</organism>
<keyword evidence="3" id="KW-1185">Reference proteome</keyword>
<dbReference type="PANTHER" id="PTHR43213">
    <property type="entry name" value="BIFUNCTIONAL DTTP/UTP PYROPHOSPHATASE/METHYLTRANSFERASE PROTEIN-RELATED"/>
    <property type="match status" value="1"/>
</dbReference>
<evidence type="ECO:0008006" key="4">
    <source>
        <dbReference type="Google" id="ProtNLM"/>
    </source>
</evidence>
<evidence type="ECO:0000313" key="2">
    <source>
        <dbReference type="EMBL" id="KAG5470081.1"/>
    </source>
</evidence>
<gene>
    <name evidence="2" type="ORF">LSCM4_02775</name>
</gene>
<protein>
    <recommendedName>
        <fullName evidence="4">Maf-like protein</fullName>
    </recommendedName>
</protein>
<dbReference type="KEGG" id="loi:92358729"/>
<accession>A0A836H3A7</accession>
<comment type="caution">
    <text evidence="2">The sequence shown here is derived from an EMBL/GenBank/DDBJ whole genome shotgun (WGS) entry which is preliminary data.</text>
</comment>
<name>A0A836H3A7_9TRYP</name>
<dbReference type="Pfam" id="PF02545">
    <property type="entry name" value="Maf"/>
    <property type="match status" value="1"/>
</dbReference>
<dbReference type="GeneID" id="92358729"/>
<evidence type="ECO:0000313" key="3">
    <source>
        <dbReference type="Proteomes" id="UP000674143"/>
    </source>
</evidence>
<dbReference type="PANTHER" id="PTHR43213:SF4">
    <property type="entry name" value="7-METHYL-GTP PYROPHOSPHATASE"/>
    <property type="match status" value="1"/>
</dbReference>
<reference evidence="3" key="2">
    <citation type="journal article" date="2021" name="Sci. Data">
        <title>Chromosome-scale genome sequencing, assembly and annotation of six genomes from subfamily Leishmaniinae.</title>
        <authorList>
            <person name="Almutairi H."/>
            <person name="Urbaniak M.D."/>
            <person name="Bates M.D."/>
            <person name="Jariyapan N."/>
            <person name="Kwakye-Nuako G."/>
            <person name="Thomaz Soccol V."/>
            <person name="Al-Salem W.S."/>
            <person name="Dillon R.J."/>
            <person name="Bates P.A."/>
            <person name="Gatherer D."/>
        </authorList>
    </citation>
    <scope>NUCLEOTIDE SEQUENCE [LARGE SCALE GENOMIC DNA]</scope>
</reference>
<dbReference type="InterPro" id="IPR029001">
    <property type="entry name" value="ITPase-like_fam"/>
</dbReference>
<dbReference type="Proteomes" id="UP000674143">
    <property type="component" value="Unassembled WGS sequence"/>
</dbReference>
<sequence>MVVGTSAPRRREIAQRHFGAAYDLVCLSPDIDERQIRDSDPYALTCKIAHAKMKELRAKVARDAELQRRIDQRPGSVAVTFDQVVTYHGEIREKPESKEQAVSFIKSYSNDYLGTVMTTVLYDFETGRQVSMPNTTLTSYGKIPDKTVACVVERGTCMHTAGGFVVEDEDMKRCEVEISIGTDEEVCGFCEKSVRALLMDVHGS</sequence>
<dbReference type="PIRSF" id="PIRSF006305">
    <property type="entry name" value="Maf"/>
    <property type="match status" value="1"/>
</dbReference>
<evidence type="ECO:0000256" key="1">
    <source>
        <dbReference type="ARBA" id="ARBA00022801"/>
    </source>
</evidence>
<proteinExistence type="predicted"/>